<dbReference type="AlphaFoldDB" id="A0AAF0UR94"/>
<dbReference type="InterPro" id="IPR032567">
    <property type="entry name" value="RTL1-rel"/>
</dbReference>
<feature type="region of interest" description="Disordered" evidence="1">
    <location>
        <begin position="68"/>
        <end position="99"/>
    </location>
</feature>
<name>A0AAF0UR94_SOLVR</name>
<keyword evidence="3" id="KW-1185">Reference proteome</keyword>
<dbReference type="PANTHER" id="PTHR15503">
    <property type="entry name" value="LDOC1 RELATED"/>
    <property type="match status" value="1"/>
</dbReference>
<evidence type="ECO:0000313" key="2">
    <source>
        <dbReference type="EMBL" id="WMV50544.1"/>
    </source>
</evidence>
<evidence type="ECO:0000313" key="3">
    <source>
        <dbReference type="Proteomes" id="UP001234989"/>
    </source>
</evidence>
<dbReference type="SUPFAM" id="SSF56672">
    <property type="entry name" value="DNA/RNA polymerases"/>
    <property type="match status" value="1"/>
</dbReference>
<sequence length="211" mass="23841">NIPRQRALVRRNVGDNVQPKVFVNPLVEQVSHAEFRVILQVLAQAMNTQANREVVALMKPIVGMEMTRKSPHKVRDCPSQASKSKDGLQVHHNASGSGGAPLHNRFYALQTRHDLESSPNVVIDSETPTLELVPIINKFLKVFPKDLRSILSKREIDFGIDFLPDIQPIYIPPYRMDPSKLKELKDQLKDLLDKGFIRPNISPWGAPVLFV</sequence>
<dbReference type="Gene3D" id="3.10.10.10">
    <property type="entry name" value="HIV Type 1 Reverse Transcriptase, subunit A, domain 1"/>
    <property type="match status" value="1"/>
</dbReference>
<dbReference type="InterPro" id="IPR043502">
    <property type="entry name" value="DNA/RNA_pol_sf"/>
</dbReference>
<proteinExistence type="predicted"/>
<evidence type="ECO:0000256" key="1">
    <source>
        <dbReference type="SAM" id="MobiDB-lite"/>
    </source>
</evidence>
<feature type="non-terminal residue" evidence="2">
    <location>
        <position position="1"/>
    </location>
</feature>
<protein>
    <recommendedName>
        <fullName evidence="4">Gag-pol polyprotein</fullName>
    </recommendedName>
</protein>
<evidence type="ECO:0008006" key="4">
    <source>
        <dbReference type="Google" id="ProtNLM"/>
    </source>
</evidence>
<dbReference type="PANTHER" id="PTHR15503:SF45">
    <property type="entry name" value="RNA-DIRECTED DNA POLYMERASE HOMOLOG"/>
    <property type="match status" value="1"/>
</dbReference>
<gene>
    <name evidence="2" type="ORF">MTR67_043929</name>
</gene>
<dbReference type="EMBL" id="CP133621">
    <property type="protein sequence ID" value="WMV50544.1"/>
    <property type="molecule type" value="Genomic_DNA"/>
</dbReference>
<organism evidence="2 3">
    <name type="scientific">Solanum verrucosum</name>
    <dbReference type="NCBI Taxonomy" id="315347"/>
    <lineage>
        <taxon>Eukaryota</taxon>
        <taxon>Viridiplantae</taxon>
        <taxon>Streptophyta</taxon>
        <taxon>Embryophyta</taxon>
        <taxon>Tracheophyta</taxon>
        <taxon>Spermatophyta</taxon>
        <taxon>Magnoliopsida</taxon>
        <taxon>eudicotyledons</taxon>
        <taxon>Gunneridae</taxon>
        <taxon>Pentapetalae</taxon>
        <taxon>asterids</taxon>
        <taxon>lamiids</taxon>
        <taxon>Solanales</taxon>
        <taxon>Solanaceae</taxon>
        <taxon>Solanoideae</taxon>
        <taxon>Solaneae</taxon>
        <taxon>Solanum</taxon>
    </lineage>
</organism>
<dbReference type="Proteomes" id="UP001234989">
    <property type="component" value="Chromosome 10"/>
</dbReference>
<reference evidence="2" key="1">
    <citation type="submission" date="2023-08" db="EMBL/GenBank/DDBJ databases">
        <title>A de novo genome assembly of Solanum verrucosum Schlechtendal, a Mexican diploid species geographically isolated from the other diploid A-genome species in potato relatives.</title>
        <authorList>
            <person name="Hosaka K."/>
        </authorList>
    </citation>
    <scope>NUCLEOTIDE SEQUENCE</scope>
    <source>
        <tissue evidence="2">Young leaves</tissue>
    </source>
</reference>
<accession>A0AAF0UR94</accession>